<sequence length="297" mass="32089">MPPASKRAADNQAAAAAKMPKAAPATAATTSPTPPPPTPSKAAPAAAPAASPSKPGSTIPKAFLSPRKSSKSTPWPNSNHMDLVVLRYATEGQLANEHFETGRPVFCFAMLQSGTRHAPYAQLTPALGRAPDYIGTLYGGGPDAPEAMWAFLCNFWSWRIAKERFPPLTIEVYVPPDLNIAHTTFKHETFTITVNATTHLTVLGCGILPAPSSRGHLQLDTSPTNDDSTTVAVTGNTWPLKQLLDDLQFDVAQVPDRWLRQQVFRTDDFSDTCKPLLDACKKIYVDLHLHPSLDTAN</sequence>
<feature type="non-terminal residue" evidence="2">
    <location>
        <position position="297"/>
    </location>
</feature>
<dbReference type="Proteomes" id="UP001642464">
    <property type="component" value="Unassembled WGS sequence"/>
</dbReference>
<reference evidence="2 3" key="1">
    <citation type="submission" date="2024-02" db="EMBL/GenBank/DDBJ databases">
        <authorList>
            <person name="Chen Y."/>
            <person name="Shah S."/>
            <person name="Dougan E. K."/>
            <person name="Thang M."/>
            <person name="Chan C."/>
        </authorList>
    </citation>
    <scope>NUCLEOTIDE SEQUENCE [LARGE SCALE GENOMIC DNA]</scope>
</reference>
<evidence type="ECO:0000256" key="1">
    <source>
        <dbReference type="SAM" id="MobiDB-lite"/>
    </source>
</evidence>
<accession>A0ABP0RQH8</accession>
<gene>
    <name evidence="2" type="ORF">SCF082_LOCUS47859</name>
</gene>
<name>A0ABP0RQH8_9DINO</name>
<feature type="compositionally biased region" description="Low complexity" evidence="1">
    <location>
        <begin position="13"/>
        <end position="31"/>
    </location>
</feature>
<proteinExistence type="predicted"/>
<organism evidence="2 3">
    <name type="scientific">Durusdinium trenchii</name>
    <dbReference type="NCBI Taxonomy" id="1381693"/>
    <lineage>
        <taxon>Eukaryota</taxon>
        <taxon>Sar</taxon>
        <taxon>Alveolata</taxon>
        <taxon>Dinophyceae</taxon>
        <taxon>Suessiales</taxon>
        <taxon>Symbiodiniaceae</taxon>
        <taxon>Durusdinium</taxon>
    </lineage>
</organism>
<feature type="compositionally biased region" description="Low complexity" evidence="1">
    <location>
        <begin position="40"/>
        <end position="55"/>
    </location>
</feature>
<keyword evidence="3" id="KW-1185">Reference proteome</keyword>
<evidence type="ECO:0000313" key="3">
    <source>
        <dbReference type="Proteomes" id="UP001642464"/>
    </source>
</evidence>
<evidence type="ECO:0000313" key="2">
    <source>
        <dbReference type="EMBL" id="CAK9102380.1"/>
    </source>
</evidence>
<dbReference type="EMBL" id="CAXAMM010042007">
    <property type="protein sequence ID" value="CAK9102380.1"/>
    <property type="molecule type" value="Genomic_DNA"/>
</dbReference>
<comment type="caution">
    <text evidence="2">The sequence shown here is derived from an EMBL/GenBank/DDBJ whole genome shotgun (WGS) entry which is preliminary data.</text>
</comment>
<feature type="region of interest" description="Disordered" evidence="1">
    <location>
        <begin position="1"/>
        <end position="76"/>
    </location>
</feature>
<protein>
    <submittedName>
        <fullName evidence="2">Uncharacterized protein</fullName>
    </submittedName>
</protein>